<organism evidence="5 6">
    <name type="scientific">Alteromonas salexigens</name>
    <dbReference type="NCBI Taxonomy" id="2982530"/>
    <lineage>
        <taxon>Bacteria</taxon>
        <taxon>Pseudomonadati</taxon>
        <taxon>Pseudomonadota</taxon>
        <taxon>Gammaproteobacteria</taxon>
        <taxon>Alteromonadales</taxon>
        <taxon>Alteromonadaceae</taxon>
        <taxon>Alteromonas/Salinimonas group</taxon>
        <taxon>Alteromonas</taxon>
    </lineage>
</organism>
<evidence type="ECO:0000313" key="6">
    <source>
        <dbReference type="Proteomes" id="UP001209257"/>
    </source>
</evidence>
<dbReference type="Proteomes" id="UP001209257">
    <property type="component" value="Unassembled WGS sequence"/>
</dbReference>
<dbReference type="RefSeq" id="WP_262995227.1">
    <property type="nucleotide sequence ID" value="NZ_JAOTJC010000012.1"/>
</dbReference>
<gene>
    <name evidence="5" type="ORF">OCL06_12965</name>
</gene>
<dbReference type="InterPro" id="IPR001608">
    <property type="entry name" value="Ala_racemase_N"/>
</dbReference>
<dbReference type="PIRSF" id="PIRSF004848">
    <property type="entry name" value="YBL036c_PLPDEIII"/>
    <property type="match status" value="1"/>
</dbReference>
<dbReference type="Gene3D" id="3.20.20.10">
    <property type="entry name" value="Alanine racemase"/>
    <property type="match status" value="1"/>
</dbReference>
<dbReference type="CDD" id="cd06824">
    <property type="entry name" value="PLPDE_III_Yggs_like"/>
    <property type="match status" value="1"/>
</dbReference>
<reference evidence="6" key="1">
    <citation type="submission" date="2023-07" db="EMBL/GenBank/DDBJ databases">
        <title>Study on multiphase classification of strain Alteromonas salexigens isolated from the Yellow Sea.</title>
        <authorList>
            <person name="Sun L."/>
        </authorList>
    </citation>
    <scope>NUCLEOTIDE SEQUENCE [LARGE SCALE GENOMIC DNA]</scope>
    <source>
        <strain evidence="6">ASW11-19</strain>
    </source>
</reference>
<dbReference type="HAMAP" id="MF_02087">
    <property type="entry name" value="PLP_homeostasis"/>
    <property type="match status" value="1"/>
</dbReference>
<proteinExistence type="inferred from homology"/>
<keyword evidence="1 2" id="KW-0663">Pyridoxal phosphate</keyword>
<evidence type="ECO:0000259" key="4">
    <source>
        <dbReference type="Pfam" id="PF01168"/>
    </source>
</evidence>
<dbReference type="NCBIfam" id="TIGR00044">
    <property type="entry name" value="YggS family pyridoxal phosphate-dependent enzyme"/>
    <property type="match status" value="1"/>
</dbReference>
<dbReference type="InterPro" id="IPR011078">
    <property type="entry name" value="PyrdxlP_homeostasis"/>
</dbReference>
<evidence type="ECO:0000256" key="1">
    <source>
        <dbReference type="ARBA" id="ARBA00022898"/>
    </source>
</evidence>
<dbReference type="InterPro" id="IPR029066">
    <property type="entry name" value="PLP-binding_barrel"/>
</dbReference>
<dbReference type="SUPFAM" id="SSF51419">
    <property type="entry name" value="PLP-binding barrel"/>
    <property type="match status" value="1"/>
</dbReference>
<accession>A0ABT2VQB1</accession>
<dbReference type="PANTHER" id="PTHR10146">
    <property type="entry name" value="PROLINE SYNTHETASE CO-TRANSCRIBED BACTERIAL HOMOLOG PROTEIN"/>
    <property type="match status" value="1"/>
</dbReference>
<name>A0ABT2VQB1_9ALTE</name>
<comment type="function">
    <text evidence="2">Pyridoxal 5'-phosphate (PLP)-binding protein, which is involved in PLP homeostasis.</text>
</comment>
<comment type="similarity">
    <text evidence="2 3">Belongs to the pyridoxal phosphate-binding protein YggS/PROSC family.</text>
</comment>
<evidence type="ECO:0000313" key="5">
    <source>
        <dbReference type="EMBL" id="MCU7555500.1"/>
    </source>
</evidence>
<sequence length="228" mass="25206">MQTIAERLRSALSRIDSATANANRPPKSVKLLAVSKTKPVSDIRQAYAAGQRLFGENYVQEGVEKIIDLQDLPDIEWHLIGPLQSNKTRVVAEHFQWVQSVDREKIARRLNNQRPPSLPPLNVCVQLNIDDEASKSGLSPEELPAMIDAISNMDNLVLRGLMAIPKADVSAQHQQQTLTQLHDLFEHYRTKLSNFDTLSVGMSGDTEAAIANGSTMVRIGSAIFGARQ</sequence>
<dbReference type="PANTHER" id="PTHR10146:SF14">
    <property type="entry name" value="PYRIDOXAL PHOSPHATE HOMEOSTASIS PROTEIN"/>
    <property type="match status" value="1"/>
</dbReference>
<feature type="domain" description="Alanine racemase N-terminal" evidence="4">
    <location>
        <begin position="27"/>
        <end position="227"/>
    </location>
</feature>
<protein>
    <recommendedName>
        <fullName evidence="2">Pyridoxal phosphate homeostasis protein</fullName>
        <shortName evidence="2">PLP homeostasis protein</shortName>
    </recommendedName>
</protein>
<comment type="caution">
    <text evidence="5">The sequence shown here is derived from an EMBL/GenBank/DDBJ whole genome shotgun (WGS) entry which is preliminary data.</text>
</comment>
<keyword evidence="6" id="KW-1185">Reference proteome</keyword>
<dbReference type="Pfam" id="PF01168">
    <property type="entry name" value="Ala_racemase_N"/>
    <property type="match status" value="1"/>
</dbReference>
<feature type="modified residue" description="N6-(pyridoxal phosphate)lysine" evidence="2">
    <location>
        <position position="36"/>
    </location>
</feature>
<evidence type="ECO:0000256" key="3">
    <source>
        <dbReference type="RuleBase" id="RU004514"/>
    </source>
</evidence>
<dbReference type="EMBL" id="JAOTJC010000012">
    <property type="protein sequence ID" value="MCU7555500.1"/>
    <property type="molecule type" value="Genomic_DNA"/>
</dbReference>
<evidence type="ECO:0000256" key="2">
    <source>
        <dbReference type="HAMAP-Rule" id="MF_02087"/>
    </source>
</evidence>